<keyword evidence="3" id="KW-1185">Reference proteome</keyword>
<organism evidence="2 3">
    <name type="scientific">Rhodobacter ferrooxidans</name>
    <dbReference type="NCBI Taxonomy" id="371731"/>
    <lineage>
        <taxon>Bacteria</taxon>
        <taxon>Pseudomonadati</taxon>
        <taxon>Pseudomonadota</taxon>
        <taxon>Alphaproteobacteria</taxon>
        <taxon>Rhodobacterales</taxon>
        <taxon>Rhodobacter group</taxon>
        <taxon>Rhodobacter</taxon>
    </lineage>
</organism>
<accession>C8RXR5</accession>
<keyword evidence="1" id="KW-0472">Membrane</keyword>
<dbReference type="eggNOG" id="ENOG5033H2W">
    <property type="taxonomic scope" value="Bacteria"/>
</dbReference>
<evidence type="ECO:0000313" key="3">
    <source>
        <dbReference type="Proteomes" id="UP000010121"/>
    </source>
</evidence>
<keyword evidence="1" id="KW-1133">Transmembrane helix</keyword>
<feature type="transmembrane region" description="Helical" evidence="1">
    <location>
        <begin position="129"/>
        <end position="145"/>
    </location>
</feature>
<comment type="caution">
    <text evidence="2">The sequence shown here is derived from an EMBL/GenBank/DDBJ whole genome shotgun (WGS) entry which is preliminary data.</text>
</comment>
<evidence type="ECO:0000256" key="1">
    <source>
        <dbReference type="SAM" id="Phobius"/>
    </source>
</evidence>
<gene>
    <name evidence="2" type="ORF">Rsw2DRAFT_0593</name>
</gene>
<reference evidence="2 3" key="1">
    <citation type="submission" date="2009-08" db="EMBL/GenBank/DDBJ databases">
        <title>The draft genome of Rhodobacter sp. SW2.</title>
        <authorList>
            <consortium name="US DOE Joint Genome Institute (JGI-PGF)"/>
            <person name="Lucas S."/>
            <person name="Copeland A."/>
            <person name="Lapidus A."/>
            <person name="Glavina del Rio T."/>
            <person name="Tice H."/>
            <person name="Bruce D."/>
            <person name="Goodwin L."/>
            <person name="Pitluck S."/>
            <person name="Larimer F."/>
            <person name="Land M.L."/>
            <person name="Hauser L."/>
            <person name="Emerson D."/>
        </authorList>
    </citation>
    <scope>NUCLEOTIDE SEQUENCE [LARGE SCALE GENOMIC DNA]</scope>
    <source>
        <strain evidence="2 3">SW2</strain>
    </source>
</reference>
<dbReference type="STRING" id="371731.Rsw2DRAFT_0593"/>
<name>C8RXR5_9RHOB</name>
<proteinExistence type="predicted"/>
<sequence>MRFTPLVTLLAAAIAISFWLPWLALPTGQGFTPNDLLGQMTGAEGKDGYSLLLSFLATFALAGFLALVALFGLAPRVLALLTGAAPLGVIGYVANGAMTKAQTYGLPLPTTGDWQAILKAVQPYIEPGLYVYVGAAAVLVVLSLIDPGSRRG</sequence>
<dbReference type="AlphaFoldDB" id="C8RXR5"/>
<feature type="transmembrane region" description="Helical" evidence="1">
    <location>
        <begin position="78"/>
        <end position="98"/>
    </location>
</feature>
<protein>
    <submittedName>
        <fullName evidence="2">Uncharacterized protein</fullName>
    </submittedName>
</protein>
<dbReference type="EMBL" id="ACYY01000003">
    <property type="protein sequence ID" value="EEW26313.1"/>
    <property type="molecule type" value="Genomic_DNA"/>
</dbReference>
<evidence type="ECO:0000313" key="2">
    <source>
        <dbReference type="EMBL" id="EEW26313.1"/>
    </source>
</evidence>
<keyword evidence="1" id="KW-0812">Transmembrane</keyword>
<dbReference type="Proteomes" id="UP000010121">
    <property type="component" value="Unassembled WGS sequence"/>
</dbReference>
<dbReference type="RefSeq" id="WP_008027913.1">
    <property type="nucleotide sequence ID" value="NZ_ACYY01000003.1"/>
</dbReference>
<feature type="transmembrane region" description="Helical" evidence="1">
    <location>
        <begin position="50"/>
        <end position="71"/>
    </location>
</feature>